<dbReference type="InterPro" id="IPR026034">
    <property type="entry name" value="MreD_proteobac"/>
</dbReference>
<evidence type="ECO:0000256" key="2">
    <source>
        <dbReference type="ARBA" id="ARBA00007776"/>
    </source>
</evidence>
<keyword evidence="5 8" id="KW-0133">Cell shape</keyword>
<comment type="caution">
    <text evidence="10">The sequence shown here is derived from an EMBL/GenBank/DDBJ whole genome shotgun (WGS) entry which is preliminary data.</text>
</comment>
<keyword evidence="8" id="KW-0997">Cell inner membrane</keyword>
<keyword evidence="4 9" id="KW-0812">Transmembrane</keyword>
<evidence type="ECO:0000256" key="5">
    <source>
        <dbReference type="ARBA" id="ARBA00022960"/>
    </source>
</evidence>
<evidence type="ECO:0000256" key="9">
    <source>
        <dbReference type="SAM" id="Phobius"/>
    </source>
</evidence>
<dbReference type="EMBL" id="QWEZ01000001">
    <property type="protein sequence ID" value="RRJ83708.1"/>
    <property type="molecule type" value="Genomic_DNA"/>
</dbReference>
<evidence type="ECO:0000313" key="10">
    <source>
        <dbReference type="EMBL" id="RRJ83708.1"/>
    </source>
</evidence>
<evidence type="ECO:0000256" key="3">
    <source>
        <dbReference type="ARBA" id="ARBA00022475"/>
    </source>
</evidence>
<reference evidence="10 11" key="1">
    <citation type="submission" date="2018-08" db="EMBL/GenBank/DDBJ databases">
        <authorList>
            <person name="Khan S.A."/>
        </authorList>
    </citation>
    <scope>NUCLEOTIDE SEQUENCE [LARGE SCALE GENOMIC DNA]</scope>
    <source>
        <strain evidence="10 11">GTF-13</strain>
    </source>
</reference>
<dbReference type="RefSeq" id="WP_125013932.1">
    <property type="nucleotide sequence ID" value="NZ_QWEZ01000001.1"/>
</dbReference>
<feature type="transmembrane region" description="Helical" evidence="9">
    <location>
        <begin position="134"/>
        <end position="152"/>
    </location>
</feature>
<dbReference type="InterPro" id="IPR007227">
    <property type="entry name" value="Cell_shape_determining_MreD"/>
</dbReference>
<dbReference type="Pfam" id="PF04093">
    <property type="entry name" value="MreD"/>
    <property type="match status" value="1"/>
</dbReference>
<gene>
    <name evidence="10" type="primary">mreD</name>
    <name evidence="10" type="ORF">D0544_00880</name>
</gene>
<keyword evidence="6 9" id="KW-1133">Transmembrane helix</keyword>
<feature type="transmembrane region" description="Helical" evidence="9">
    <location>
        <begin position="73"/>
        <end position="92"/>
    </location>
</feature>
<dbReference type="GO" id="GO:0008360">
    <property type="term" value="P:regulation of cell shape"/>
    <property type="evidence" value="ECO:0007669"/>
    <property type="project" value="UniProtKB-UniRule"/>
</dbReference>
<organism evidence="10 11">
    <name type="scientific">Aestuariirhabdus litorea</name>
    <dbReference type="NCBI Taxonomy" id="2528527"/>
    <lineage>
        <taxon>Bacteria</taxon>
        <taxon>Pseudomonadati</taxon>
        <taxon>Pseudomonadota</taxon>
        <taxon>Gammaproteobacteria</taxon>
        <taxon>Oceanospirillales</taxon>
        <taxon>Aestuariirhabdaceae</taxon>
        <taxon>Aestuariirhabdus</taxon>
    </lineage>
</organism>
<dbReference type="Proteomes" id="UP000280792">
    <property type="component" value="Unassembled WGS sequence"/>
</dbReference>
<dbReference type="PANTHER" id="PTHR37484">
    <property type="entry name" value="ROD SHAPE-DETERMINING PROTEIN MRED"/>
    <property type="match status" value="1"/>
</dbReference>
<comment type="function">
    <text evidence="8">Involved in formation of the rod shape of the cell. May also contribute to regulation of formation of penicillin-binding proteins.</text>
</comment>
<dbReference type="GO" id="GO:0005886">
    <property type="term" value="C:plasma membrane"/>
    <property type="evidence" value="ECO:0007669"/>
    <property type="project" value="UniProtKB-SubCell"/>
</dbReference>
<keyword evidence="11" id="KW-1185">Reference proteome</keyword>
<keyword evidence="3 8" id="KW-1003">Cell membrane</keyword>
<evidence type="ECO:0000256" key="1">
    <source>
        <dbReference type="ARBA" id="ARBA00004651"/>
    </source>
</evidence>
<dbReference type="PIRSF" id="PIRSF018472">
    <property type="entry name" value="MreD_proteobac"/>
    <property type="match status" value="1"/>
</dbReference>
<dbReference type="PANTHER" id="PTHR37484:SF1">
    <property type="entry name" value="ROD SHAPE-DETERMINING PROTEIN MRED"/>
    <property type="match status" value="1"/>
</dbReference>
<evidence type="ECO:0000256" key="6">
    <source>
        <dbReference type="ARBA" id="ARBA00022989"/>
    </source>
</evidence>
<evidence type="ECO:0000256" key="7">
    <source>
        <dbReference type="ARBA" id="ARBA00023136"/>
    </source>
</evidence>
<comment type="similarity">
    <text evidence="2 8">Belongs to the MreD family.</text>
</comment>
<dbReference type="AlphaFoldDB" id="A0A3P3VP64"/>
<evidence type="ECO:0000256" key="4">
    <source>
        <dbReference type="ARBA" id="ARBA00022692"/>
    </source>
</evidence>
<evidence type="ECO:0000313" key="11">
    <source>
        <dbReference type="Proteomes" id="UP000280792"/>
    </source>
</evidence>
<reference evidence="10 11" key="2">
    <citation type="submission" date="2018-12" db="EMBL/GenBank/DDBJ databases">
        <title>Simiduia agarivorans gen. nov., sp. nov., a marine, agarolytic bacterium isolated from shallow coastal water from Keelung, Taiwan.</title>
        <authorList>
            <person name="Shieh W.Y."/>
        </authorList>
    </citation>
    <scope>NUCLEOTIDE SEQUENCE [LARGE SCALE GENOMIC DNA]</scope>
    <source>
        <strain evidence="10 11">GTF-13</strain>
    </source>
</reference>
<sequence length="162" mass="18202">MSEQRPRGGMVILLSFVAALLLAVIPLPGWGVLVRPEWVALVAIYWVLALPERIGVGWAWSAGLMLDVIQGTLLGQNALGMVVVAYIMMRLHRRMRMFPLPQQSLIVFVAIGLYQMVALWVRSVTGAVAPDLSFLLPAISSAVIWPWLFLILRDLRRRFRIN</sequence>
<evidence type="ECO:0000256" key="8">
    <source>
        <dbReference type="PIRNR" id="PIRNR018472"/>
    </source>
</evidence>
<feature type="transmembrane region" description="Helical" evidence="9">
    <location>
        <begin position="104"/>
        <end position="122"/>
    </location>
</feature>
<feature type="transmembrane region" description="Helical" evidence="9">
    <location>
        <begin position="12"/>
        <end position="33"/>
    </location>
</feature>
<proteinExistence type="inferred from homology"/>
<protein>
    <recommendedName>
        <fullName evidence="8">Rod shape-determining protein MreD</fullName>
    </recommendedName>
</protein>
<dbReference type="NCBIfam" id="TIGR03426">
    <property type="entry name" value="shape_MreD"/>
    <property type="match status" value="1"/>
</dbReference>
<comment type="subcellular location">
    <subcellularLocation>
        <location evidence="8">Cell inner membrane</location>
    </subcellularLocation>
    <subcellularLocation>
        <location evidence="1">Cell membrane</location>
        <topology evidence="1">Multi-pass membrane protein</topology>
    </subcellularLocation>
</comment>
<accession>A0A3P3VP64</accession>
<name>A0A3P3VP64_9GAMM</name>
<keyword evidence="7 8" id="KW-0472">Membrane</keyword>